<organism evidence="1 2">
    <name type="scientific">Sphaerodactylus townsendi</name>
    <dbReference type="NCBI Taxonomy" id="933632"/>
    <lineage>
        <taxon>Eukaryota</taxon>
        <taxon>Metazoa</taxon>
        <taxon>Chordata</taxon>
        <taxon>Craniata</taxon>
        <taxon>Vertebrata</taxon>
        <taxon>Euteleostomi</taxon>
        <taxon>Lepidosauria</taxon>
        <taxon>Squamata</taxon>
        <taxon>Bifurcata</taxon>
        <taxon>Gekkota</taxon>
        <taxon>Sphaerodactylidae</taxon>
        <taxon>Sphaerodactylus</taxon>
    </lineage>
</organism>
<dbReference type="Proteomes" id="UP000827872">
    <property type="component" value="Linkage Group LG10"/>
</dbReference>
<gene>
    <name evidence="1" type="ORF">K3G42_001823</name>
</gene>
<keyword evidence="2" id="KW-1185">Reference proteome</keyword>
<accession>A0ACB8E6M8</accession>
<dbReference type="EMBL" id="CM037623">
    <property type="protein sequence ID" value="KAH7987923.1"/>
    <property type="molecule type" value="Genomic_DNA"/>
</dbReference>
<evidence type="ECO:0000313" key="1">
    <source>
        <dbReference type="EMBL" id="KAH7987923.1"/>
    </source>
</evidence>
<proteinExistence type="predicted"/>
<reference evidence="1" key="1">
    <citation type="submission" date="2021-08" db="EMBL/GenBank/DDBJ databases">
        <title>The first chromosome-level gecko genome reveals the dynamic sex chromosomes of Neotropical dwarf geckos (Sphaerodactylidae: Sphaerodactylus).</title>
        <authorList>
            <person name="Pinto B.J."/>
            <person name="Keating S.E."/>
            <person name="Gamble T."/>
        </authorList>
    </citation>
    <scope>NUCLEOTIDE SEQUENCE</scope>
    <source>
        <strain evidence="1">TG3544</strain>
    </source>
</reference>
<name>A0ACB8E6M8_9SAUR</name>
<evidence type="ECO:0000313" key="2">
    <source>
        <dbReference type="Proteomes" id="UP000827872"/>
    </source>
</evidence>
<protein>
    <submittedName>
        <fullName evidence="1">Uncharacterized protein</fullName>
    </submittedName>
</protein>
<comment type="caution">
    <text evidence="1">The sequence shown here is derived from an EMBL/GenBank/DDBJ whole genome shotgun (WGS) entry which is preliminary data.</text>
</comment>
<sequence>MEAAAAAAAAGEGNGSSGGAPSVRGGYSAGGAAALAAVVGALIAFTVAGNVLVVVAVRRSRALRAPQHLFVVSLACADVLVAALVMPFSLANELQGAWRFGPAWCRAYLALDVLCCTASIAHLCAISLDRYWAVTRALQYGHGRSARRVKGAIGAVWLLSAAISLPPLLPALAEPPPAPHEPPRCRLNDQPWYILASCAGSFFAPCLIMLLVYARIYRLARRRPASLSRKQRPPPAAAPTTPPPGAREPLAPGRGSPPRRRPSASASPPPWTFSFSASASGRPPAWAAAAASSSSPWPASRGEASQAREKRFTFVLAVVMGAFVLCWFPFFFSYSLYGICRQACRVPEPLFKFFFWIGYCNSSLNPVIYTVFNQDFRRAFKHILFGRSSARRKAHAPRASAQRKALFSWKFFIL</sequence>